<gene>
    <name evidence="1" type="ORF">PXEA_LOCUS21976</name>
</gene>
<dbReference type="EMBL" id="CAAALY010095758">
    <property type="protein sequence ID" value="VEL28536.1"/>
    <property type="molecule type" value="Genomic_DNA"/>
</dbReference>
<comment type="caution">
    <text evidence="1">The sequence shown here is derived from an EMBL/GenBank/DDBJ whole genome shotgun (WGS) entry which is preliminary data.</text>
</comment>
<protein>
    <submittedName>
        <fullName evidence="1">Uncharacterized protein</fullName>
    </submittedName>
</protein>
<accession>A0A3S5CKF4</accession>
<dbReference type="Proteomes" id="UP000784294">
    <property type="component" value="Unassembled WGS sequence"/>
</dbReference>
<reference evidence="1" key="1">
    <citation type="submission" date="2018-11" db="EMBL/GenBank/DDBJ databases">
        <authorList>
            <consortium name="Pathogen Informatics"/>
        </authorList>
    </citation>
    <scope>NUCLEOTIDE SEQUENCE</scope>
</reference>
<proteinExistence type="predicted"/>
<organism evidence="1 2">
    <name type="scientific">Protopolystoma xenopodis</name>
    <dbReference type="NCBI Taxonomy" id="117903"/>
    <lineage>
        <taxon>Eukaryota</taxon>
        <taxon>Metazoa</taxon>
        <taxon>Spiralia</taxon>
        <taxon>Lophotrochozoa</taxon>
        <taxon>Platyhelminthes</taxon>
        <taxon>Monogenea</taxon>
        <taxon>Polyopisthocotylea</taxon>
        <taxon>Polystomatidea</taxon>
        <taxon>Polystomatidae</taxon>
        <taxon>Protopolystoma</taxon>
    </lineage>
</organism>
<name>A0A3S5CKF4_9PLAT</name>
<evidence type="ECO:0000313" key="1">
    <source>
        <dbReference type="EMBL" id="VEL28536.1"/>
    </source>
</evidence>
<dbReference type="AlphaFoldDB" id="A0A3S5CKF4"/>
<sequence>MPAKRLRMYQVNDPMMPLILDNLAPTVSPTLRNRSDGYNLFVERVR</sequence>
<keyword evidence="2" id="KW-1185">Reference proteome</keyword>
<evidence type="ECO:0000313" key="2">
    <source>
        <dbReference type="Proteomes" id="UP000784294"/>
    </source>
</evidence>